<comment type="similarity">
    <text evidence="3">Belongs to the major facilitator superfamily. Proton-dependent oligopeptide transporter (POT/PTR) (TC 2.A.17) family.</text>
</comment>
<evidence type="ECO:0000313" key="12">
    <source>
        <dbReference type="Proteomes" id="UP000583929"/>
    </source>
</evidence>
<dbReference type="InterPro" id="IPR036961">
    <property type="entry name" value="Kinesin_motor_dom_sf"/>
</dbReference>
<dbReference type="InterPro" id="IPR016039">
    <property type="entry name" value="Thiolase-like"/>
</dbReference>
<feature type="transmembrane region" description="Helical" evidence="9">
    <location>
        <begin position="426"/>
        <end position="446"/>
    </location>
</feature>
<dbReference type="CDD" id="cd00831">
    <property type="entry name" value="CHS_like"/>
    <property type="match status" value="1"/>
</dbReference>
<dbReference type="Gene3D" id="3.40.850.10">
    <property type="entry name" value="Kinesin motor domain"/>
    <property type="match status" value="1"/>
</dbReference>
<dbReference type="AlphaFoldDB" id="A0A7J6HMV6"/>
<protein>
    <recommendedName>
        <fullName evidence="10">Kinesin motor domain-containing protein</fullName>
    </recommendedName>
</protein>
<dbReference type="FunFam" id="3.40.47.10:FF:000014">
    <property type="entry name" value="Chalcone synthase 1"/>
    <property type="match status" value="1"/>
</dbReference>
<comment type="similarity">
    <text evidence="2">Belongs to the thiolase-like superfamily. Chalcone/stilbene synthases family.</text>
</comment>
<dbReference type="GO" id="GO:0003777">
    <property type="term" value="F:microtubule motor activity"/>
    <property type="evidence" value="ECO:0007669"/>
    <property type="project" value="InterPro"/>
</dbReference>
<dbReference type="InterPro" id="IPR036259">
    <property type="entry name" value="MFS_trans_sf"/>
</dbReference>
<evidence type="ECO:0000256" key="7">
    <source>
        <dbReference type="ARBA" id="ARBA00023175"/>
    </source>
</evidence>
<gene>
    <name evidence="11" type="ORF">G4B88_028877</name>
</gene>
<feature type="transmembrane region" description="Helical" evidence="9">
    <location>
        <begin position="458"/>
        <end position="482"/>
    </location>
</feature>
<name>A0A7J6HMV6_CANSA</name>
<keyword evidence="12" id="KW-1185">Reference proteome</keyword>
<dbReference type="InterPro" id="IPR018456">
    <property type="entry name" value="PTR2_symporter_CS"/>
</dbReference>
<keyword evidence="5 9" id="KW-1133">Transmembrane helix</keyword>
<evidence type="ECO:0000256" key="4">
    <source>
        <dbReference type="ARBA" id="ARBA00022692"/>
    </source>
</evidence>
<dbReference type="Proteomes" id="UP000583929">
    <property type="component" value="Unassembled WGS sequence"/>
</dbReference>
<reference evidence="11 12" key="1">
    <citation type="journal article" date="2020" name="bioRxiv">
        <title>Sequence and annotation of 42 cannabis genomes reveals extensive copy number variation in cannabinoid synthesis and pathogen resistance genes.</title>
        <authorList>
            <person name="Mckernan K.J."/>
            <person name="Helbert Y."/>
            <person name="Kane L.T."/>
            <person name="Ebling H."/>
            <person name="Zhang L."/>
            <person name="Liu B."/>
            <person name="Eaton Z."/>
            <person name="Mclaughlin S."/>
            <person name="Kingan S."/>
            <person name="Baybayan P."/>
            <person name="Concepcion G."/>
            <person name="Jordan M."/>
            <person name="Riva A."/>
            <person name="Barbazuk W."/>
            <person name="Harkins T."/>
        </authorList>
    </citation>
    <scope>NUCLEOTIDE SEQUENCE [LARGE SCALE GENOMIC DNA]</scope>
    <source>
        <strain evidence="12">cv. Jamaican Lion 4</strain>
        <tissue evidence="11">Leaf</tissue>
    </source>
</reference>
<comment type="subcellular location">
    <subcellularLocation>
        <location evidence="1">Membrane</location>
        <topology evidence="1">Multi-pass membrane protein</topology>
    </subcellularLocation>
</comment>
<dbReference type="SUPFAM" id="SSF53901">
    <property type="entry name" value="Thiolase-like"/>
    <property type="match status" value="2"/>
</dbReference>
<dbReference type="SUPFAM" id="SSF52540">
    <property type="entry name" value="P-loop containing nucleoside triphosphate hydrolases"/>
    <property type="match status" value="1"/>
</dbReference>
<dbReference type="PROSITE" id="PS50067">
    <property type="entry name" value="KINESIN_MOTOR_2"/>
    <property type="match status" value="1"/>
</dbReference>
<dbReference type="PROSITE" id="PS01022">
    <property type="entry name" value="PTR2_1"/>
    <property type="match status" value="1"/>
</dbReference>
<dbReference type="SUPFAM" id="SSF103473">
    <property type="entry name" value="MFS general substrate transporter"/>
    <property type="match status" value="1"/>
</dbReference>
<feature type="transmembrane region" description="Helical" evidence="9">
    <location>
        <begin position="72"/>
        <end position="93"/>
    </location>
</feature>
<evidence type="ECO:0000256" key="2">
    <source>
        <dbReference type="ARBA" id="ARBA00005531"/>
    </source>
</evidence>
<proteinExistence type="inferred from homology"/>
<accession>A0A7J6HMV6</accession>
<evidence type="ECO:0000256" key="9">
    <source>
        <dbReference type="SAM" id="Phobius"/>
    </source>
</evidence>
<evidence type="ECO:0000256" key="8">
    <source>
        <dbReference type="PROSITE-ProRule" id="PRU00283"/>
    </source>
</evidence>
<dbReference type="SMART" id="SM00129">
    <property type="entry name" value="KISc"/>
    <property type="match status" value="1"/>
</dbReference>
<dbReference type="InterPro" id="IPR027417">
    <property type="entry name" value="P-loop_NTPase"/>
</dbReference>
<comment type="caution">
    <text evidence="11">The sequence shown here is derived from an EMBL/GenBank/DDBJ whole genome shotgun (WGS) entry which is preliminary data.</text>
</comment>
<dbReference type="Gene3D" id="1.20.1250.20">
    <property type="entry name" value="MFS general substrate transporter like domains"/>
    <property type="match status" value="2"/>
</dbReference>
<feature type="transmembrane region" description="Helical" evidence="9">
    <location>
        <begin position="145"/>
        <end position="164"/>
    </location>
</feature>
<keyword evidence="6 9" id="KW-0472">Membrane</keyword>
<comment type="similarity">
    <text evidence="8">Belongs to the TRAFAC class myosin-kinesin ATPase superfamily. Kinesin family.</text>
</comment>
<evidence type="ECO:0000256" key="5">
    <source>
        <dbReference type="ARBA" id="ARBA00022989"/>
    </source>
</evidence>
<feature type="transmembrane region" description="Helical" evidence="9">
    <location>
        <begin position="508"/>
        <end position="533"/>
    </location>
</feature>
<dbReference type="InterPro" id="IPR001099">
    <property type="entry name" value="Chalcone/stilbene_synt_N"/>
</dbReference>
<dbReference type="GO" id="GO:0006857">
    <property type="term" value="P:oligopeptide transport"/>
    <property type="evidence" value="ECO:0007669"/>
    <property type="project" value="InterPro"/>
</dbReference>
<comment type="caution">
    <text evidence="8">Lacks conserved residue(s) required for the propagation of feature annotation.</text>
</comment>
<evidence type="ECO:0000256" key="6">
    <source>
        <dbReference type="ARBA" id="ARBA00023136"/>
    </source>
</evidence>
<dbReference type="Pfam" id="PF00854">
    <property type="entry name" value="PTR2"/>
    <property type="match status" value="1"/>
</dbReference>
<dbReference type="Pfam" id="PF02797">
    <property type="entry name" value="Chal_sti_synt_C"/>
    <property type="match status" value="1"/>
</dbReference>
<feature type="domain" description="Kinesin motor" evidence="10">
    <location>
        <begin position="878"/>
        <end position="1067"/>
    </location>
</feature>
<dbReference type="GO" id="GO:0005524">
    <property type="term" value="F:ATP binding"/>
    <property type="evidence" value="ECO:0007669"/>
    <property type="project" value="InterPro"/>
</dbReference>
<feature type="transmembrane region" description="Helical" evidence="9">
    <location>
        <begin position="332"/>
        <end position="354"/>
    </location>
</feature>
<dbReference type="GO" id="GO:0008017">
    <property type="term" value="F:microtubule binding"/>
    <property type="evidence" value="ECO:0007669"/>
    <property type="project" value="InterPro"/>
</dbReference>
<dbReference type="InterPro" id="IPR012328">
    <property type="entry name" value="Chalcone/stilbene_synt_C"/>
</dbReference>
<keyword evidence="7" id="KW-0505">Motor protein</keyword>
<dbReference type="GO" id="GO:0016746">
    <property type="term" value="F:acyltransferase activity"/>
    <property type="evidence" value="ECO:0007669"/>
    <property type="project" value="InterPro"/>
</dbReference>
<dbReference type="GO" id="GO:0007018">
    <property type="term" value="P:microtubule-based movement"/>
    <property type="evidence" value="ECO:0007669"/>
    <property type="project" value="InterPro"/>
</dbReference>
<dbReference type="InterPro" id="IPR001752">
    <property type="entry name" value="Kinesin_motor_dom"/>
</dbReference>
<dbReference type="GO" id="GO:0022857">
    <property type="term" value="F:transmembrane transporter activity"/>
    <property type="evidence" value="ECO:0007669"/>
    <property type="project" value="InterPro"/>
</dbReference>
<feature type="transmembrane region" description="Helical" evidence="9">
    <location>
        <begin position="170"/>
        <end position="190"/>
    </location>
</feature>
<dbReference type="Pfam" id="PF00195">
    <property type="entry name" value="Chal_sti_synt_N"/>
    <property type="match status" value="2"/>
</dbReference>
<evidence type="ECO:0000259" key="10">
    <source>
        <dbReference type="PROSITE" id="PS50067"/>
    </source>
</evidence>
<keyword evidence="4 9" id="KW-0812">Transmembrane</keyword>
<dbReference type="Pfam" id="PF00225">
    <property type="entry name" value="Kinesin"/>
    <property type="match status" value="1"/>
</dbReference>
<evidence type="ECO:0000313" key="11">
    <source>
        <dbReference type="EMBL" id="KAF4396563.1"/>
    </source>
</evidence>
<feature type="transmembrane region" description="Helical" evidence="9">
    <location>
        <begin position="45"/>
        <end position="66"/>
    </location>
</feature>
<dbReference type="GO" id="GO:0016020">
    <property type="term" value="C:membrane"/>
    <property type="evidence" value="ECO:0007669"/>
    <property type="project" value="UniProtKB-SubCell"/>
</dbReference>
<evidence type="ECO:0000256" key="3">
    <source>
        <dbReference type="ARBA" id="ARBA00005982"/>
    </source>
</evidence>
<evidence type="ECO:0000256" key="1">
    <source>
        <dbReference type="ARBA" id="ARBA00004141"/>
    </source>
</evidence>
<organism evidence="11 12">
    <name type="scientific">Cannabis sativa</name>
    <name type="common">Hemp</name>
    <name type="synonym">Marijuana</name>
    <dbReference type="NCBI Taxonomy" id="3483"/>
    <lineage>
        <taxon>Eukaryota</taxon>
        <taxon>Viridiplantae</taxon>
        <taxon>Streptophyta</taxon>
        <taxon>Embryophyta</taxon>
        <taxon>Tracheophyta</taxon>
        <taxon>Spermatophyta</taxon>
        <taxon>Magnoliopsida</taxon>
        <taxon>eudicotyledons</taxon>
        <taxon>Gunneridae</taxon>
        <taxon>Pentapetalae</taxon>
        <taxon>rosids</taxon>
        <taxon>fabids</taxon>
        <taxon>Rosales</taxon>
        <taxon>Cannabaceae</taxon>
        <taxon>Cannabis</taxon>
    </lineage>
</organism>
<dbReference type="Gene3D" id="3.40.47.10">
    <property type="match status" value="3"/>
</dbReference>
<dbReference type="EMBL" id="JAATIQ010000035">
    <property type="protein sequence ID" value="KAF4396563.1"/>
    <property type="molecule type" value="Genomic_DNA"/>
</dbReference>
<feature type="transmembrane region" description="Helical" evidence="9">
    <location>
        <begin position="374"/>
        <end position="395"/>
    </location>
</feature>
<dbReference type="InterPro" id="IPR000109">
    <property type="entry name" value="POT_fam"/>
</dbReference>
<feature type="transmembrane region" description="Helical" evidence="9">
    <location>
        <begin position="16"/>
        <end position="33"/>
    </location>
</feature>
<sequence>MRHSSSSVIVEVADRFAFYGLAGNLIMYLTNILRQPMATAAKNVNFWVGVSSLFPILGALLADSFLGRFHTILFSSIIYLTGMVMVTLSASSICGEYKKVLFFVSLYVLSVGEGGHKPCVQTFAADQFEEKTAEEKKAKSSFFNWWYLGIVAGATVAIILVIYIQDNISWTLGFGILAAVLAAALGLFLLGTRRYRNRVAAGSPLTTVARVLVAAARKWRVGETRGIYYGNDDVVVVVGPEIDGQLGAPLLTPTNKFRFLNKATIIDSQDLSEGKNPWRLCSVTQVEEVKLVLRLIPIWLSCLMFNVVQAQLHTFFTKQGSTMVRSIGSSHFLLPPASLQSLVGITILIAVPIYDRVFIPLARKFTGHPSGITVLQRIGFGLFLSILNMVVSGLVESKRVDIASRHGLLDSPKAVVPIRVWWLLPQYMICGVSDAFAVVGLQELFYAEMPEGMRSLGAAAHISILGVGNFMSGWIISLVQVISSRYGDDDDHEQSWLGDNLNRSHLHYFYWVLAALSALNLGLYIWISSGFVYKDNIIEGHKKVIKVRNERSNVHVDNGQGVLKAKDVGRCVATILAIGTANPLSCVNQDEFLHSYFKLTNNHNNSSFKELFTRICAADMPGADYKLVKSLGLNRSIKRIMLYNLGCFAGGTVLRIAKDLVENNHGASVLAVCAEITSMDATFGRLSKDDKGCLVGHAIFGDGAAALVIGNADDHENKGLFQIVSTSQTILADSEGCIEGHIREDGVTFTLSPRVPKLIGDNIEMCLVEAFTPFKISDWNSLFWVAHPGGAAILREVESRVGLEQEKLRASWHVLREYGNMSSASVFFILDEMRNKSLEEGRKTTGEGKNWGVLFGFGPGLTVETVTEYLALILPQGRCIKKEPRMLLFQLSVVNEKHNERDYVMKLSAMEIYNESVRDLLSANNTLRLLDDPERGTIVERLTEETLRDWNHFKELLSVCEAQRQIGETSLNEASSSRIRLFDWYDCMLSPQTEKDKELFEGKLSANANGCERLAYYVISTNLVTYLMKKLHERNVSAVRNGTTWGGTCYLAPRTRAIMANAYGEKY</sequence>
<dbReference type="PANTHER" id="PTHR11654">
    <property type="entry name" value="OLIGOPEPTIDE TRANSPORTER-RELATED"/>
    <property type="match status" value="1"/>
</dbReference>